<dbReference type="InterPro" id="IPR000095">
    <property type="entry name" value="CRIB_dom"/>
</dbReference>
<evidence type="ECO:0000313" key="2">
    <source>
        <dbReference type="EMBL" id="SAL94914.1"/>
    </source>
</evidence>
<organism evidence="2">
    <name type="scientific">Absidia glauca</name>
    <name type="common">Pin mould</name>
    <dbReference type="NCBI Taxonomy" id="4829"/>
    <lineage>
        <taxon>Eukaryota</taxon>
        <taxon>Fungi</taxon>
        <taxon>Fungi incertae sedis</taxon>
        <taxon>Mucoromycota</taxon>
        <taxon>Mucoromycotina</taxon>
        <taxon>Mucoromycetes</taxon>
        <taxon>Mucorales</taxon>
        <taxon>Cunninghamellaceae</taxon>
        <taxon>Absidia</taxon>
    </lineage>
</organism>
<dbReference type="STRING" id="4829.A0A163IRE0"/>
<evidence type="ECO:0000313" key="3">
    <source>
        <dbReference type="Proteomes" id="UP000078561"/>
    </source>
</evidence>
<dbReference type="Proteomes" id="UP000078561">
    <property type="component" value="Unassembled WGS sequence"/>
</dbReference>
<gene>
    <name evidence="2" type="primary">ABSGL_00208.1 scaffold 367</name>
</gene>
<dbReference type="Gene3D" id="3.90.810.10">
    <property type="entry name" value="CRIB domain"/>
    <property type="match status" value="1"/>
</dbReference>
<reference evidence="2" key="1">
    <citation type="submission" date="2016-04" db="EMBL/GenBank/DDBJ databases">
        <authorList>
            <person name="Evans L.H."/>
            <person name="Alamgir A."/>
            <person name="Owens N."/>
            <person name="Weber N.D."/>
            <person name="Virtaneva K."/>
            <person name="Barbian K."/>
            <person name="Babar A."/>
            <person name="Rosenke K."/>
        </authorList>
    </citation>
    <scope>NUCLEOTIDE SEQUENCE [LARGE SCALE GENOMIC DNA]</scope>
    <source>
        <strain evidence="2">CBS 101.48</strain>
    </source>
</reference>
<dbReference type="InterPro" id="IPR036936">
    <property type="entry name" value="CRIB_dom_sf"/>
</dbReference>
<dbReference type="OrthoDB" id="2282959at2759"/>
<dbReference type="AlphaFoldDB" id="A0A163IRE0"/>
<dbReference type="CDD" id="cd00132">
    <property type="entry name" value="CRIB"/>
    <property type="match status" value="1"/>
</dbReference>
<feature type="domain" description="CRIB" evidence="1">
    <location>
        <begin position="85"/>
        <end position="98"/>
    </location>
</feature>
<keyword evidence="3" id="KW-1185">Reference proteome</keyword>
<dbReference type="EMBL" id="LT550056">
    <property type="protein sequence ID" value="SAL94914.1"/>
    <property type="molecule type" value="Genomic_DNA"/>
</dbReference>
<dbReference type="PROSITE" id="PS50108">
    <property type="entry name" value="CRIB"/>
    <property type="match status" value="1"/>
</dbReference>
<evidence type="ECO:0000259" key="1">
    <source>
        <dbReference type="PROSITE" id="PS50108"/>
    </source>
</evidence>
<proteinExistence type="predicted"/>
<accession>A0A163IRE0</accession>
<dbReference type="InParanoid" id="A0A163IRE0"/>
<name>A0A163IRE0_ABSGL</name>
<sequence>MGSTISKAKQQLHFKTFASQAKTPSSPCSTKTEIQSATLVLVRSQNKSVSRARKTKHRRHHHVGKVSVQSKRAKPKYKRVTKSIIGKPTNFKHTGHMGAGDILESSVDTMALSNELNGIASQINCFEPSVQKRESVPHDIIIQTPTQRGESTPPPPPPHLYISTSAKKRAAFKAMVPGIPSSVPVSFRRRQYRKAVSRHHPNLGLVGALMIQTPTLRSLTAV</sequence>
<protein>
    <recommendedName>
        <fullName evidence="1">CRIB domain-containing protein</fullName>
    </recommendedName>
</protein>